<name>A0A0D3EQW2_9ORYZ</name>
<evidence type="ECO:0008006" key="4">
    <source>
        <dbReference type="Google" id="ProtNLM"/>
    </source>
</evidence>
<evidence type="ECO:0000313" key="3">
    <source>
        <dbReference type="Proteomes" id="UP000026960"/>
    </source>
</evidence>
<dbReference type="EnsemblPlants" id="OBART01G21670.1">
    <property type="protein sequence ID" value="OBART01G21670.1"/>
    <property type="gene ID" value="OBART01G21670"/>
</dbReference>
<dbReference type="Proteomes" id="UP000026960">
    <property type="component" value="Chromosome 1"/>
</dbReference>
<dbReference type="PaxDb" id="65489-OBART01G21670.1"/>
<protein>
    <recommendedName>
        <fullName evidence="4">DUF834 domain-containing protein</fullName>
    </recommendedName>
</protein>
<dbReference type="AlphaFoldDB" id="A0A0D3EQW2"/>
<keyword evidence="3" id="KW-1185">Reference proteome</keyword>
<reference evidence="2" key="1">
    <citation type="journal article" date="2009" name="Rice">
        <title>De Novo Next Generation Sequencing of Plant Genomes.</title>
        <authorList>
            <person name="Rounsley S."/>
            <person name="Marri P.R."/>
            <person name="Yu Y."/>
            <person name="He R."/>
            <person name="Sisneros N."/>
            <person name="Goicoechea J.L."/>
            <person name="Lee S.J."/>
            <person name="Angelova A."/>
            <person name="Kudrna D."/>
            <person name="Luo M."/>
            <person name="Affourtit J."/>
            <person name="Desany B."/>
            <person name="Knight J."/>
            <person name="Niazi F."/>
            <person name="Egholm M."/>
            <person name="Wing R.A."/>
        </authorList>
    </citation>
    <scope>NUCLEOTIDE SEQUENCE [LARGE SCALE GENOMIC DNA]</scope>
    <source>
        <strain evidence="2">cv. IRGC 105608</strain>
    </source>
</reference>
<reference evidence="2" key="2">
    <citation type="submission" date="2015-03" db="UniProtKB">
        <authorList>
            <consortium name="EnsemblPlants"/>
        </authorList>
    </citation>
    <scope>IDENTIFICATION</scope>
</reference>
<accession>A0A0D3EQW2</accession>
<feature type="region of interest" description="Disordered" evidence="1">
    <location>
        <begin position="78"/>
        <end position="99"/>
    </location>
</feature>
<evidence type="ECO:0000313" key="2">
    <source>
        <dbReference type="EnsemblPlants" id="OBART01G21670.1"/>
    </source>
</evidence>
<sequence length="122" mass="12879">MAVGGQRGGPRWSVTTEEGDNRWEKGSTRRALAASERRIERCAAAASSGPLSMLPPSLRTEKDAAASLRMEKDAAAHLGKGARTAKPIPCSCSPPRPNPPWGVLLLPSLTKDATTCSIQGRS</sequence>
<organism evidence="2">
    <name type="scientific">Oryza barthii</name>
    <dbReference type="NCBI Taxonomy" id="65489"/>
    <lineage>
        <taxon>Eukaryota</taxon>
        <taxon>Viridiplantae</taxon>
        <taxon>Streptophyta</taxon>
        <taxon>Embryophyta</taxon>
        <taxon>Tracheophyta</taxon>
        <taxon>Spermatophyta</taxon>
        <taxon>Magnoliopsida</taxon>
        <taxon>Liliopsida</taxon>
        <taxon>Poales</taxon>
        <taxon>Poaceae</taxon>
        <taxon>BOP clade</taxon>
        <taxon>Oryzoideae</taxon>
        <taxon>Oryzeae</taxon>
        <taxon>Oryzinae</taxon>
        <taxon>Oryza</taxon>
    </lineage>
</organism>
<feature type="region of interest" description="Disordered" evidence="1">
    <location>
        <begin position="1"/>
        <end position="29"/>
    </location>
</feature>
<evidence type="ECO:0000256" key="1">
    <source>
        <dbReference type="SAM" id="MobiDB-lite"/>
    </source>
</evidence>
<dbReference type="Gramene" id="OBART01G21670.1">
    <property type="protein sequence ID" value="OBART01G21670.1"/>
    <property type="gene ID" value="OBART01G21670"/>
</dbReference>
<dbReference type="HOGENOM" id="CLU_2030255_0_0_1"/>
<proteinExistence type="predicted"/>